<dbReference type="OMA" id="HLAFKGH"/>
<dbReference type="InterPro" id="IPR034751">
    <property type="entry name" value="Yippee"/>
</dbReference>
<evidence type="ECO:0000313" key="6">
    <source>
        <dbReference type="EMBL" id="CDF32959.1"/>
    </source>
</evidence>
<dbReference type="PhylomeDB" id="R7Q4M4"/>
<dbReference type="EMBL" id="HG001623">
    <property type="protein sequence ID" value="CDF32959.1"/>
    <property type="molecule type" value="Genomic_DNA"/>
</dbReference>
<name>R7Q4M4_CHOCR</name>
<evidence type="ECO:0000259" key="5">
    <source>
        <dbReference type="PROSITE" id="PS51792"/>
    </source>
</evidence>
<dbReference type="RefSeq" id="XP_005712762.1">
    <property type="nucleotide sequence ID" value="XM_005712705.1"/>
</dbReference>
<dbReference type="InterPro" id="IPR039058">
    <property type="entry name" value="Yippee_fam"/>
</dbReference>
<protein>
    <recommendedName>
        <fullName evidence="4">Protein yippee-like</fullName>
    </recommendedName>
</protein>
<proteinExistence type="inferred from homology"/>
<dbReference type="AlphaFoldDB" id="R7Q4M4"/>
<sequence>MTATQGSASTEVLEGDILHTCASCGTHLASAEDVVSKGFQGKHGRAYLFSNVVNITLGEPAERELMTGTHTIVEVRCVSCKQYHGWKYISASHPNQSYKVDKFLLELKSMKKVDQRKSEA</sequence>
<dbReference type="KEGG" id="ccp:CHC_T00001790001"/>
<evidence type="ECO:0000313" key="7">
    <source>
        <dbReference type="Proteomes" id="UP000012073"/>
    </source>
</evidence>
<dbReference type="InterPro" id="IPR004910">
    <property type="entry name" value="Yippee/Mis18/Cereblon"/>
</dbReference>
<evidence type="ECO:0000256" key="2">
    <source>
        <dbReference type="ARBA" id="ARBA00022723"/>
    </source>
</evidence>
<dbReference type="Pfam" id="PF03226">
    <property type="entry name" value="Yippee-Mis18"/>
    <property type="match status" value="1"/>
</dbReference>
<dbReference type="STRING" id="2769.R7Q4M4"/>
<keyword evidence="3" id="KW-0862">Zinc</keyword>
<dbReference type="Gramene" id="CDF32959">
    <property type="protein sequence ID" value="CDF32959"/>
    <property type="gene ID" value="CHC_T00001790001"/>
</dbReference>
<organism evidence="6 7">
    <name type="scientific">Chondrus crispus</name>
    <name type="common">Carrageen Irish moss</name>
    <name type="synonym">Polymorpha crispa</name>
    <dbReference type="NCBI Taxonomy" id="2769"/>
    <lineage>
        <taxon>Eukaryota</taxon>
        <taxon>Rhodophyta</taxon>
        <taxon>Florideophyceae</taxon>
        <taxon>Rhodymeniophycidae</taxon>
        <taxon>Gigartinales</taxon>
        <taxon>Gigartinaceae</taxon>
        <taxon>Chondrus</taxon>
    </lineage>
</organism>
<reference evidence="7" key="1">
    <citation type="journal article" date="2013" name="Proc. Natl. Acad. Sci. U.S.A.">
        <title>Genome structure and metabolic features in the red seaweed Chondrus crispus shed light on evolution of the Archaeplastida.</title>
        <authorList>
            <person name="Collen J."/>
            <person name="Porcel B."/>
            <person name="Carre W."/>
            <person name="Ball S.G."/>
            <person name="Chaparro C."/>
            <person name="Tonon T."/>
            <person name="Barbeyron T."/>
            <person name="Michel G."/>
            <person name="Noel B."/>
            <person name="Valentin K."/>
            <person name="Elias M."/>
            <person name="Artiguenave F."/>
            <person name="Arun A."/>
            <person name="Aury J.M."/>
            <person name="Barbosa-Neto J.F."/>
            <person name="Bothwell J.H."/>
            <person name="Bouget F.Y."/>
            <person name="Brillet L."/>
            <person name="Cabello-Hurtado F."/>
            <person name="Capella-Gutierrez S."/>
            <person name="Charrier B."/>
            <person name="Cladiere L."/>
            <person name="Cock J.M."/>
            <person name="Coelho S.M."/>
            <person name="Colleoni C."/>
            <person name="Czjzek M."/>
            <person name="Da Silva C."/>
            <person name="Delage L."/>
            <person name="Denoeud F."/>
            <person name="Deschamps P."/>
            <person name="Dittami S.M."/>
            <person name="Gabaldon T."/>
            <person name="Gachon C.M."/>
            <person name="Groisillier A."/>
            <person name="Herve C."/>
            <person name="Jabbari K."/>
            <person name="Katinka M."/>
            <person name="Kloareg B."/>
            <person name="Kowalczyk N."/>
            <person name="Labadie K."/>
            <person name="Leblanc C."/>
            <person name="Lopez P.J."/>
            <person name="McLachlan D.H."/>
            <person name="Meslet-Cladiere L."/>
            <person name="Moustafa A."/>
            <person name="Nehr Z."/>
            <person name="Nyvall Collen P."/>
            <person name="Panaud O."/>
            <person name="Partensky F."/>
            <person name="Poulain J."/>
            <person name="Rensing S.A."/>
            <person name="Rousvoal S."/>
            <person name="Samson G."/>
            <person name="Symeonidi A."/>
            <person name="Weissenbach J."/>
            <person name="Zambounis A."/>
            <person name="Wincker P."/>
            <person name="Boyen C."/>
        </authorList>
    </citation>
    <scope>NUCLEOTIDE SEQUENCE [LARGE SCALE GENOMIC DNA]</scope>
    <source>
        <strain evidence="7">cv. Stackhouse</strain>
    </source>
</reference>
<accession>R7Q4M4</accession>
<dbReference type="PANTHER" id="PTHR13848">
    <property type="entry name" value="PROTEIN YIPPEE-LIKE CG15309-RELATED"/>
    <property type="match status" value="1"/>
</dbReference>
<dbReference type="GeneID" id="17320489"/>
<gene>
    <name evidence="6" type="ORF">CHC_T00001790001</name>
</gene>
<dbReference type="PROSITE" id="PS51792">
    <property type="entry name" value="YIPPEE"/>
    <property type="match status" value="1"/>
</dbReference>
<keyword evidence="2" id="KW-0479">Metal-binding</keyword>
<evidence type="ECO:0000256" key="3">
    <source>
        <dbReference type="ARBA" id="ARBA00022833"/>
    </source>
</evidence>
<feature type="domain" description="Yippee" evidence="5">
    <location>
        <begin position="17"/>
        <end position="114"/>
    </location>
</feature>
<dbReference type="GO" id="GO:0046872">
    <property type="term" value="F:metal ion binding"/>
    <property type="evidence" value="ECO:0007669"/>
    <property type="project" value="UniProtKB-KW"/>
</dbReference>
<comment type="similarity">
    <text evidence="1 4">Belongs to the yippee family.</text>
</comment>
<keyword evidence="7" id="KW-1185">Reference proteome</keyword>
<dbReference type="OrthoDB" id="6407410at2759"/>
<dbReference type="Proteomes" id="UP000012073">
    <property type="component" value="Unassembled WGS sequence"/>
</dbReference>
<evidence type="ECO:0000256" key="4">
    <source>
        <dbReference type="RuleBase" id="RU110713"/>
    </source>
</evidence>
<evidence type="ECO:0000256" key="1">
    <source>
        <dbReference type="ARBA" id="ARBA00005613"/>
    </source>
</evidence>